<dbReference type="EMBL" id="CADEAL010004182">
    <property type="protein sequence ID" value="CAB1453756.1"/>
    <property type="molecule type" value="Genomic_DNA"/>
</dbReference>
<name>A0A9N7VK52_PLEPL</name>
<comment type="caution">
    <text evidence="1">The sequence shown here is derived from an EMBL/GenBank/DDBJ whole genome shotgun (WGS) entry which is preliminary data.</text>
</comment>
<keyword evidence="2" id="KW-1185">Reference proteome</keyword>
<proteinExistence type="predicted"/>
<accession>A0A9N7VK52</accession>
<evidence type="ECO:0000313" key="2">
    <source>
        <dbReference type="Proteomes" id="UP001153269"/>
    </source>
</evidence>
<sequence>MFLPSLDLCSTSAASSSTGQVALNRQLDLGVDYAYRGRTKEDFPSLLTNPVHLTVIKYYRRRLFGVTRDYPVPLEGREIKSWFSCSFLKLNSDTTMVLLFGTIFHPQY</sequence>
<reference evidence="1" key="1">
    <citation type="submission" date="2020-03" db="EMBL/GenBank/DDBJ databases">
        <authorList>
            <person name="Weist P."/>
        </authorList>
    </citation>
    <scope>NUCLEOTIDE SEQUENCE</scope>
</reference>
<protein>
    <submittedName>
        <fullName evidence="1">Uncharacterized protein</fullName>
    </submittedName>
</protein>
<dbReference type="AlphaFoldDB" id="A0A9N7VK52"/>
<dbReference type="Proteomes" id="UP001153269">
    <property type="component" value="Unassembled WGS sequence"/>
</dbReference>
<organism evidence="1 2">
    <name type="scientific">Pleuronectes platessa</name>
    <name type="common">European plaice</name>
    <dbReference type="NCBI Taxonomy" id="8262"/>
    <lineage>
        <taxon>Eukaryota</taxon>
        <taxon>Metazoa</taxon>
        <taxon>Chordata</taxon>
        <taxon>Craniata</taxon>
        <taxon>Vertebrata</taxon>
        <taxon>Euteleostomi</taxon>
        <taxon>Actinopterygii</taxon>
        <taxon>Neopterygii</taxon>
        <taxon>Teleostei</taxon>
        <taxon>Neoteleostei</taxon>
        <taxon>Acanthomorphata</taxon>
        <taxon>Carangaria</taxon>
        <taxon>Pleuronectiformes</taxon>
        <taxon>Pleuronectoidei</taxon>
        <taxon>Pleuronectidae</taxon>
        <taxon>Pleuronectes</taxon>
    </lineage>
</organism>
<gene>
    <name evidence="1" type="ORF">PLEPLA_LOCUS41516</name>
</gene>
<evidence type="ECO:0000313" key="1">
    <source>
        <dbReference type="EMBL" id="CAB1453756.1"/>
    </source>
</evidence>